<protein>
    <submittedName>
        <fullName evidence="1">Uncharacterized protein</fullName>
    </submittedName>
</protein>
<gene>
    <name evidence="1" type="ORF">QWZ12_15120</name>
</gene>
<evidence type="ECO:0000313" key="1">
    <source>
        <dbReference type="EMBL" id="MDN3591929.1"/>
    </source>
</evidence>
<reference evidence="2" key="1">
    <citation type="journal article" date="2019" name="Int. J. Syst. Evol. Microbiol.">
        <title>The Global Catalogue of Microorganisms (GCM) 10K type strain sequencing project: providing services to taxonomists for standard genome sequencing and annotation.</title>
        <authorList>
            <consortium name="The Broad Institute Genomics Platform"/>
            <consortium name="The Broad Institute Genome Sequencing Center for Infectious Disease"/>
            <person name="Wu L."/>
            <person name="Ma J."/>
        </authorList>
    </citation>
    <scope>NUCLEOTIDE SEQUENCE [LARGE SCALE GENOMIC DNA]</scope>
    <source>
        <strain evidence="2">CECT 7069</strain>
    </source>
</reference>
<organism evidence="1 2">
    <name type="scientific">Methylobacterium adhaesivum</name>
    <dbReference type="NCBI Taxonomy" id="333297"/>
    <lineage>
        <taxon>Bacteria</taxon>
        <taxon>Pseudomonadati</taxon>
        <taxon>Pseudomonadota</taxon>
        <taxon>Alphaproteobacteria</taxon>
        <taxon>Hyphomicrobiales</taxon>
        <taxon>Methylobacteriaceae</taxon>
        <taxon>Methylobacterium</taxon>
    </lineage>
</organism>
<name>A0ABT8BJJ1_9HYPH</name>
<dbReference type="RefSeq" id="WP_238227806.1">
    <property type="nucleotide sequence ID" value="NZ_BPQD01000038.1"/>
</dbReference>
<dbReference type="Proteomes" id="UP001224644">
    <property type="component" value="Unassembled WGS sequence"/>
</dbReference>
<sequence>MTHHDVPTGVDASACAFEPTGLSLGADASQPPGHPGAWLFKARALDSHRPGPLTLFVPGHFTTLIEQASGMLLHPEDLVGSHTLMVTLTMDPVLGLTVRVIGLDRGITLRTWAKDDAAVRGALEADGSWNAQRALPVPRRLRRVILIEPDDGAPHPVGTQLDRWAERGMLVVHRERVAFEEPGAVDCLRQAFERAKDMHDWVAVDAVILTRGSGFAFRVLSDRDIVRMCCSLGVPVLVQRGRLPTLIDEAAWRSFNTGEGINQALLEILRTEVREANLPRLKAIVDELARDQADPAADPQGSLYD</sequence>
<keyword evidence="2" id="KW-1185">Reference proteome</keyword>
<comment type="caution">
    <text evidence="1">The sequence shown here is derived from an EMBL/GenBank/DDBJ whole genome shotgun (WGS) entry which is preliminary data.</text>
</comment>
<dbReference type="EMBL" id="JAUFPX010000014">
    <property type="protein sequence ID" value="MDN3591929.1"/>
    <property type="molecule type" value="Genomic_DNA"/>
</dbReference>
<evidence type="ECO:0000313" key="2">
    <source>
        <dbReference type="Proteomes" id="UP001224644"/>
    </source>
</evidence>
<accession>A0ABT8BJJ1</accession>
<proteinExistence type="predicted"/>